<dbReference type="InterPro" id="IPR011990">
    <property type="entry name" value="TPR-like_helical_dom_sf"/>
</dbReference>
<keyword evidence="2" id="KW-1185">Reference proteome</keyword>
<name>A0A813D1G5_POLGL</name>
<dbReference type="Gene3D" id="3.10.129.110">
    <property type="entry name" value="Polyketide synthase dehydratase"/>
    <property type="match status" value="1"/>
</dbReference>
<dbReference type="SUPFAM" id="SSF48452">
    <property type="entry name" value="TPR-like"/>
    <property type="match status" value="3"/>
</dbReference>
<organism evidence="1 2">
    <name type="scientific">Polarella glacialis</name>
    <name type="common">Dinoflagellate</name>
    <dbReference type="NCBI Taxonomy" id="89957"/>
    <lineage>
        <taxon>Eukaryota</taxon>
        <taxon>Sar</taxon>
        <taxon>Alveolata</taxon>
        <taxon>Dinophyceae</taxon>
        <taxon>Suessiales</taxon>
        <taxon>Suessiaceae</taxon>
        <taxon>Polarella</taxon>
    </lineage>
</organism>
<dbReference type="Gene3D" id="1.25.40.10">
    <property type="entry name" value="Tetratricopeptide repeat domain"/>
    <property type="match status" value="3"/>
</dbReference>
<dbReference type="EMBL" id="CAJNNV010000075">
    <property type="protein sequence ID" value="CAE8581351.1"/>
    <property type="molecule type" value="Genomic_DNA"/>
</dbReference>
<gene>
    <name evidence="1" type="ORF">PGLA1383_LOCUS378</name>
</gene>
<comment type="caution">
    <text evidence="1">The sequence shown here is derived from an EMBL/GenBank/DDBJ whole genome shotgun (WGS) entry which is preliminary data.</text>
</comment>
<dbReference type="PANTHER" id="PTHR10098">
    <property type="entry name" value="RAPSYN-RELATED"/>
    <property type="match status" value="1"/>
</dbReference>
<dbReference type="PANTHER" id="PTHR10098:SF108">
    <property type="entry name" value="TETRATRICOPEPTIDE REPEAT PROTEIN 28"/>
    <property type="match status" value="1"/>
</dbReference>
<proteinExistence type="predicted"/>
<dbReference type="AlphaFoldDB" id="A0A813D1G5"/>
<evidence type="ECO:0000313" key="1">
    <source>
        <dbReference type="EMBL" id="CAE8581351.1"/>
    </source>
</evidence>
<evidence type="ECO:0008006" key="3">
    <source>
        <dbReference type="Google" id="ProtNLM"/>
    </source>
</evidence>
<dbReference type="Proteomes" id="UP000654075">
    <property type="component" value="Unassembled WGS sequence"/>
</dbReference>
<sequence>MSGVRGVGDVSNDTVRQLDQARELAESQPDQALALAQRAEALFNQAGDDVQAGEAFRIIVSATLCRGEPEDAFQMATERLASARKTGDRRSQAMMMLTVAELYVVRGDPELVRENARAAEALFSDLGEPSLAAKCKAAEVQAQLQQGCPQAESAARELLMMYQDAKDKEGEAQAWHLLSSALMLSNSGDELVAMKKALALYRDLGWRRHEAIMLGNIAEASLPDDAKEAQKMAEEAMDIWQELGNVKGEATALSTAVKALCQRGLREDALTVVRERIRELRSEDDRRGQMLLASAAVDAMFDCGAAGEALALAEQSLAIIRELGDMCEEAWMLQKLAEVRLARGELTEALLAAQEALALFQAAGDKQGQAAALEALTHVYTAKHEVDKAPNRLQGLSLLSDVAGAVARRDMQGFQEALEQLRRTQGVDDRDLDASLGRLLLQDAAAKDFFTRGVASHFQVSIEEAEALSSGGPVSHLQRAKGYDRAGLYWMFRQSSMGYGPSFRPVQAIYRHGDQYHNGSGTSALSVLKDDTLEDWEQVAFVQAHAGVLDGALQATAIPGAP</sequence>
<protein>
    <recommendedName>
        <fullName evidence="3">Tetratricopeptide repeat protein</fullName>
    </recommendedName>
</protein>
<evidence type="ECO:0000313" key="2">
    <source>
        <dbReference type="Proteomes" id="UP000654075"/>
    </source>
</evidence>
<dbReference type="OrthoDB" id="426382at2759"/>
<dbReference type="InterPro" id="IPR042104">
    <property type="entry name" value="PKS_dehydratase_sf"/>
</dbReference>
<dbReference type="OMA" id="WRRHEAI"/>
<accession>A0A813D1G5</accession>
<reference evidence="1" key="1">
    <citation type="submission" date="2021-02" db="EMBL/GenBank/DDBJ databases">
        <authorList>
            <person name="Dougan E. K."/>
            <person name="Rhodes N."/>
            <person name="Thang M."/>
            <person name="Chan C."/>
        </authorList>
    </citation>
    <scope>NUCLEOTIDE SEQUENCE</scope>
</reference>